<evidence type="ECO:0000259" key="1">
    <source>
        <dbReference type="PROSITE" id="PS00745"/>
    </source>
</evidence>
<dbReference type="EC" id="3.1.1.29" evidence="2"/>
<dbReference type="PANTHER" id="PTHR47814:SF1">
    <property type="entry name" value="PEPTIDYL-TRNA HYDROLASE ARFB"/>
    <property type="match status" value="1"/>
</dbReference>
<dbReference type="Proteomes" id="UP001589585">
    <property type="component" value="Unassembled WGS sequence"/>
</dbReference>
<dbReference type="SUPFAM" id="SSF110916">
    <property type="entry name" value="Peptidyl-tRNA hydrolase domain-like"/>
    <property type="match status" value="1"/>
</dbReference>
<feature type="domain" description="Prokaryotic-type class I peptide chain release factors" evidence="1">
    <location>
        <begin position="18"/>
        <end position="34"/>
    </location>
</feature>
<dbReference type="GO" id="GO:0004045">
    <property type="term" value="F:peptidyl-tRNA hydrolase activity"/>
    <property type="evidence" value="ECO:0007669"/>
    <property type="project" value="UniProtKB-EC"/>
</dbReference>
<dbReference type="PANTHER" id="PTHR47814">
    <property type="entry name" value="PEPTIDYL-TRNA HYDROLASE ARFB"/>
    <property type="match status" value="1"/>
</dbReference>
<keyword evidence="2" id="KW-0378">Hydrolase</keyword>
<gene>
    <name evidence="2" type="primary">arfB</name>
    <name evidence="2" type="ORF">ACFFU9_01470</name>
</gene>
<dbReference type="InterPro" id="IPR000352">
    <property type="entry name" value="Pep_chain_release_fac_I"/>
</dbReference>
<sequence>MKFNEDALLQELSFKATRSSGSGGQHVNKVSSKIELVYDLKASLVFTDVIKERLQKKLQHRLTKGGLLILQCDESRSQHQNKSLVIKRFLELIKVSLRVPKKRIPTRIPKGIIKKRIKNNRKLSDKKAFRKKPNLDS</sequence>
<name>A0ABV5F7I5_9FLAO</name>
<organism evidence="2 3">
    <name type="scientific">Mariniflexile ostreae</name>
    <dbReference type="NCBI Taxonomy" id="1520892"/>
    <lineage>
        <taxon>Bacteria</taxon>
        <taxon>Pseudomonadati</taxon>
        <taxon>Bacteroidota</taxon>
        <taxon>Flavobacteriia</taxon>
        <taxon>Flavobacteriales</taxon>
        <taxon>Flavobacteriaceae</taxon>
        <taxon>Mariniflexile</taxon>
    </lineage>
</organism>
<dbReference type="NCBIfam" id="NF006718">
    <property type="entry name" value="PRK09256.1"/>
    <property type="match status" value="1"/>
</dbReference>
<dbReference type="Pfam" id="PF00472">
    <property type="entry name" value="RF-1"/>
    <property type="match status" value="1"/>
</dbReference>
<dbReference type="Gene3D" id="3.30.160.20">
    <property type="match status" value="1"/>
</dbReference>
<protein>
    <submittedName>
        <fullName evidence="2">Alternative ribosome rescue aminoacyl-tRNA hydrolase ArfB</fullName>
        <ecNumber evidence="2">3.1.1.29</ecNumber>
    </submittedName>
</protein>
<dbReference type="RefSeq" id="WP_379859582.1">
    <property type="nucleotide sequence ID" value="NZ_JBHMFC010000006.1"/>
</dbReference>
<evidence type="ECO:0000313" key="2">
    <source>
        <dbReference type="EMBL" id="MFB9055398.1"/>
    </source>
</evidence>
<dbReference type="PROSITE" id="PS00745">
    <property type="entry name" value="RF_PROK_I"/>
    <property type="match status" value="1"/>
</dbReference>
<proteinExistence type="predicted"/>
<comment type="caution">
    <text evidence="2">The sequence shown here is derived from an EMBL/GenBank/DDBJ whole genome shotgun (WGS) entry which is preliminary data.</text>
</comment>
<evidence type="ECO:0000313" key="3">
    <source>
        <dbReference type="Proteomes" id="UP001589585"/>
    </source>
</evidence>
<dbReference type="EMBL" id="JBHMFC010000006">
    <property type="protein sequence ID" value="MFB9055398.1"/>
    <property type="molecule type" value="Genomic_DNA"/>
</dbReference>
<reference evidence="2 3" key="1">
    <citation type="submission" date="2024-09" db="EMBL/GenBank/DDBJ databases">
        <authorList>
            <person name="Sun Q."/>
            <person name="Mori K."/>
        </authorList>
    </citation>
    <scope>NUCLEOTIDE SEQUENCE [LARGE SCALE GENOMIC DNA]</scope>
    <source>
        <strain evidence="2 3">CECT 8622</strain>
    </source>
</reference>
<keyword evidence="3" id="KW-1185">Reference proteome</keyword>
<accession>A0ABV5F7I5</accession>